<dbReference type="NCBIfam" id="TIGR02532">
    <property type="entry name" value="IV_pilin_GFxxxE"/>
    <property type="match status" value="1"/>
</dbReference>
<keyword evidence="1" id="KW-0472">Membrane</keyword>
<dbReference type="eggNOG" id="COG4968">
    <property type="taxonomic scope" value="Bacteria"/>
</dbReference>
<dbReference type="KEGG" id="dal:Dalk_4820"/>
<protein>
    <recommendedName>
        <fullName evidence="4">Prepilin-type N-terminal cleavage/methylation domain-containing protein</fullName>
    </recommendedName>
</protein>
<dbReference type="HOGENOM" id="CLU_137838_0_0_7"/>
<organism evidence="2 3">
    <name type="scientific">Desulfatibacillum aliphaticivorans</name>
    <dbReference type="NCBI Taxonomy" id="218208"/>
    <lineage>
        <taxon>Bacteria</taxon>
        <taxon>Pseudomonadati</taxon>
        <taxon>Thermodesulfobacteriota</taxon>
        <taxon>Desulfobacteria</taxon>
        <taxon>Desulfobacterales</taxon>
        <taxon>Desulfatibacillaceae</taxon>
        <taxon>Desulfatibacillum</taxon>
    </lineage>
</organism>
<dbReference type="Proteomes" id="UP000000739">
    <property type="component" value="Chromosome"/>
</dbReference>
<dbReference type="AlphaFoldDB" id="B8FD66"/>
<dbReference type="PROSITE" id="PS00409">
    <property type="entry name" value="PROKAR_NTER_METHYL"/>
    <property type="match status" value="1"/>
</dbReference>
<evidence type="ECO:0000313" key="2">
    <source>
        <dbReference type="EMBL" id="ACL06497.1"/>
    </source>
</evidence>
<evidence type="ECO:0000313" key="3">
    <source>
        <dbReference type="Proteomes" id="UP000000739"/>
    </source>
</evidence>
<evidence type="ECO:0000256" key="1">
    <source>
        <dbReference type="SAM" id="Phobius"/>
    </source>
</evidence>
<dbReference type="InterPro" id="IPR045584">
    <property type="entry name" value="Pilin-like"/>
</dbReference>
<proteinExistence type="predicted"/>
<dbReference type="InterPro" id="IPR012902">
    <property type="entry name" value="N_methyl_site"/>
</dbReference>
<reference evidence="2 3" key="1">
    <citation type="journal article" date="2012" name="Environ. Microbiol.">
        <title>The genome sequence of Desulfatibacillum alkenivorans AK-01: a blueprint for anaerobic alkane oxidation.</title>
        <authorList>
            <person name="Callaghan A.V."/>
            <person name="Morris B.E."/>
            <person name="Pereira I.A."/>
            <person name="McInerney M.J."/>
            <person name="Austin R.N."/>
            <person name="Groves J.T."/>
            <person name="Kukor J.J."/>
            <person name="Suflita J.M."/>
            <person name="Young L.Y."/>
            <person name="Zylstra G.J."/>
            <person name="Wawrik B."/>
        </authorList>
    </citation>
    <scope>NUCLEOTIDE SEQUENCE [LARGE SCALE GENOMIC DNA]</scope>
    <source>
        <strain evidence="2 3">AK-01</strain>
    </source>
</reference>
<evidence type="ECO:0008006" key="4">
    <source>
        <dbReference type="Google" id="ProtNLM"/>
    </source>
</evidence>
<dbReference type="RefSeq" id="WP_015949536.1">
    <property type="nucleotide sequence ID" value="NC_011768.1"/>
</dbReference>
<dbReference type="Pfam" id="PF07963">
    <property type="entry name" value="N_methyl"/>
    <property type="match status" value="1"/>
</dbReference>
<dbReference type="Gene3D" id="3.30.700.10">
    <property type="entry name" value="Glycoprotein, Type 4 Pilin"/>
    <property type="match status" value="1"/>
</dbReference>
<keyword evidence="1" id="KW-0812">Transmembrane</keyword>
<accession>B8FD66</accession>
<dbReference type="EMBL" id="CP001322">
    <property type="protein sequence ID" value="ACL06497.1"/>
    <property type="molecule type" value="Genomic_DNA"/>
</dbReference>
<sequence length="135" mass="14061">MLNKWKRKVRKQEGFTLIEIIAVLVILGILAAVAVPKYFDLQADAATSALEAGFADAVAYVNMKFAQGTLKGESTITANYYAKTYSLGDVDIVIADTGGATTSPTATISGAAGSSLADATPITARPIDRPGQPLP</sequence>
<keyword evidence="3" id="KW-1185">Reference proteome</keyword>
<keyword evidence="1" id="KW-1133">Transmembrane helix</keyword>
<name>B8FD66_DESAL</name>
<feature type="transmembrane region" description="Helical" evidence="1">
    <location>
        <begin position="20"/>
        <end position="39"/>
    </location>
</feature>
<gene>
    <name evidence="2" type="ordered locus">Dalk_4820</name>
</gene>
<dbReference type="SUPFAM" id="SSF54523">
    <property type="entry name" value="Pili subunits"/>
    <property type="match status" value="1"/>
</dbReference>